<dbReference type="AlphaFoldDB" id="A0A8J3PDB8"/>
<keyword evidence="3" id="KW-1185">Reference proteome</keyword>
<keyword evidence="1" id="KW-0472">Membrane</keyword>
<feature type="transmembrane region" description="Helical" evidence="1">
    <location>
        <begin position="146"/>
        <end position="166"/>
    </location>
</feature>
<protein>
    <submittedName>
        <fullName evidence="2">Uncharacterized protein</fullName>
    </submittedName>
</protein>
<keyword evidence="1" id="KW-0812">Transmembrane</keyword>
<organism evidence="2 3">
    <name type="scientific">Catellatospora methionotrophica</name>
    <dbReference type="NCBI Taxonomy" id="121620"/>
    <lineage>
        <taxon>Bacteria</taxon>
        <taxon>Bacillati</taxon>
        <taxon>Actinomycetota</taxon>
        <taxon>Actinomycetes</taxon>
        <taxon>Micromonosporales</taxon>
        <taxon>Micromonosporaceae</taxon>
        <taxon>Catellatospora</taxon>
    </lineage>
</organism>
<dbReference type="RefSeq" id="WP_166385055.1">
    <property type="nucleotide sequence ID" value="NZ_BAAATT010000033.1"/>
</dbReference>
<accession>A0A8J3PDB8</accession>
<dbReference type="EMBL" id="BONJ01000001">
    <property type="protein sequence ID" value="GIG12514.1"/>
    <property type="molecule type" value="Genomic_DNA"/>
</dbReference>
<reference evidence="2" key="1">
    <citation type="submission" date="2021-01" db="EMBL/GenBank/DDBJ databases">
        <title>Whole genome shotgun sequence of Catellatospora methionotrophica NBRC 14553.</title>
        <authorList>
            <person name="Komaki H."/>
            <person name="Tamura T."/>
        </authorList>
    </citation>
    <scope>NUCLEOTIDE SEQUENCE</scope>
    <source>
        <strain evidence="2">NBRC 14553</strain>
    </source>
</reference>
<comment type="caution">
    <text evidence="2">The sequence shown here is derived from an EMBL/GenBank/DDBJ whole genome shotgun (WGS) entry which is preliminary data.</text>
</comment>
<evidence type="ECO:0000313" key="3">
    <source>
        <dbReference type="Proteomes" id="UP000660339"/>
    </source>
</evidence>
<name>A0A8J3PDB8_9ACTN</name>
<evidence type="ECO:0000313" key="2">
    <source>
        <dbReference type="EMBL" id="GIG12514.1"/>
    </source>
</evidence>
<proteinExistence type="predicted"/>
<dbReference type="Proteomes" id="UP000660339">
    <property type="component" value="Unassembled WGS sequence"/>
</dbReference>
<sequence>MAQPLPRPVWLSSYLLVALATVALVDVIVTVIGLARLADEAPGFLASPIAAQVADPRLVVDTIELGLWWNARVAGALVVVFGVVGLLIRRPYAVARNLVWIAGSVALFVLSCGVTVNPDYAAPADGTQRWWSLTELGLIPAWHPGVRSALTAAELALLILGCLQLLRPDARDHYRRQTTEVSLGTVLARRQERLEREGR</sequence>
<feature type="transmembrane region" description="Helical" evidence="1">
    <location>
        <begin position="67"/>
        <end position="88"/>
    </location>
</feature>
<feature type="transmembrane region" description="Helical" evidence="1">
    <location>
        <begin position="12"/>
        <end position="35"/>
    </location>
</feature>
<feature type="transmembrane region" description="Helical" evidence="1">
    <location>
        <begin position="97"/>
        <end position="116"/>
    </location>
</feature>
<evidence type="ECO:0000256" key="1">
    <source>
        <dbReference type="SAM" id="Phobius"/>
    </source>
</evidence>
<gene>
    <name evidence="2" type="ORF">Cme02nite_08460</name>
</gene>
<keyword evidence="1" id="KW-1133">Transmembrane helix</keyword>